<protein>
    <submittedName>
        <fullName evidence="1">Uncharacterized protein</fullName>
    </submittedName>
</protein>
<organism evidence="1 2">
    <name type="scientific">Psychrosphaera ytuae</name>
    <dbReference type="NCBI Taxonomy" id="2820710"/>
    <lineage>
        <taxon>Bacteria</taxon>
        <taxon>Pseudomonadati</taxon>
        <taxon>Pseudomonadota</taxon>
        <taxon>Gammaproteobacteria</taxon>
        <taxon>Alteromonadales</taxon>
        <taxon>Pseudoalteromonadaceae</taxon>
        <taxon>Psychrosphaera</taxon>
    </lineage>
</organism>
<evidence type="ECO:0000313" key="2">
    <source>
        <dbReference type="Proteomes" id="UP000682739"/>
    </source>
</evidence>
<dbReference type="RefSeq" id="WP_208832331.1">
    <property type="nucleotide sequence ID" value="NZ_CP072110.1"/>
</dbReference>
<reference evidence="1" key="1">
    <citation type="submission" date="2021-03" db="EMBL/GenBank/DDBJ databases">
        <title>Description of Psychrosphaera ytuae sp. nov. isolated from deep sea sediment of South China Sea.</title>
        <authorList>
            <person name="Zhang J."/>
            <person name="Xu X.-D."/>
        </authorList>
    </citation>
    <scope>NUCLEOTIDE SEQUENCE</scope>
    <source>
        <strain evidence="1">MTZ26</strain>
    </source>
</reference>
<dbReference type="EMBL" id="CP072110">
    <property type="protein sequence ID" value="QTH64276.1"/>
    <property type="molecule type" value="Genomic_DNA"/>
</dbReference>
<gene>
    <name evidence="1" type="ORF">J1N51_01975</name>
</gene>
<dbReference type="AlphaFoldDB" id="A0A975HIH9"/>
<sequence>MLNDKDFISQFENLTLPPSEFNHLGHLRIAWLYLSRFDQNTAERKLLQGIKQYAYHLGAQDKFHFTLTVVTFHLIAKRIKKSGSPSFLTFVKTNPDLVNYLPKVLNEYYSEQRLHSSEAACTFVTPDKKPLKVLYNDNLSV</sequence>
<evidence type="ECO:0000313" key="1">
    <source>
        <dbReference type="EMBL" id="QTH64276.1"/>
    </source>
</evidence>
<accession>A0A975HIH9</accession>
<dbReference type="KEGG" id="psym:J1N51_01975"/>
<keyword evidence="2" id="KW-1185">Reference proteome</keyword>
<name>A0A975HIH9_9GAMM</name>
<proteinExistence type="predicted"/>
<dbReference type="Proteomes" id="UP000682739">
    <property type="component" value="Chromosome"/>
</dbReference>